<dbReference type="GO" id="GO:0009307">
    <property type="term" value="P:DNA restriction-modification system"/>
    <property type="evidence" value="ECO:0007669"/>
    <property type="project" value="UniProtKB-KW"/>
</dbReference>
<keyword evidence="2" id="KW-0680">Restriction system</keyword>
<dbReference type="InterPro" id="IPR044946">
    <property type="entry name" value="Restrct_endonuc_typeI_TRD_sf"/>
</dbReference>
<dbReference type="Pfam" id="PF01420">
    <property type="entry name" value="Methylase_S"/>
    <property type="match status" value="1"/>
</dbReference>
<keyword evidence="3" id="KW-0238">DNA-binding</keyword>
<dbReference type="InterPro" id="IPR052021">
    <property type="entry name" value="Type-I_RS_S_subunit"/>
</dbReference>
<proteinExistence type="inferred from homology"/>
<name>A0A2C7A9Z1_9PROT</name>
<evidence type="ECO:0000256" key="1">
    <source>
        <dbReference type="ARBA" id="ARBA00010923"/>
    </source>
</evidence>
<sequence length="383" mass="42403">MPEWPMVALEDVLRRHNHWIELDPEAEYRQVTVRLWGKGVALRGVCRGADIAAREQVQVQAGQFIMSRIDARHGAFGLVPHELDGAVVSGDFPCFDVDTGRLLPGFLFWLSRTEPFIALCRGASEGSTNRVRLKEDRFLASRIPLPSLDEQRRIVARLNAVDARLKTRIESAERQEAELAAMLRNAFVRITAGSPRAPMAKVAPLVRRPVTIEPGATYEEIGARAFGRGLFAKPDVRGESLTWQKLFWIEEGDLVISNIKAWEGAFAVAEYVHHGKVASHRYLTCVADRTRLLPSVLCFYLQSPEGLGQVQAASPGSADRNRTLAQDRLKAIEVPVPSLDAQQWFEQLQTKVGALRAQHAATAADCDALLPAMLHNLFGTAAC</sequence>
<evidence type="ECO:0000313" key="6">
    <source>
        <dbReference type="Proteomes" id="UP000223527"/>
    </source>
</evidence>
<keyword evidence="5" id="KW-0255">Endonuclease</keyword>
<evidence type="ECO:0000256" key="3">
    <source>
        <dbReference type="ARBA" id="ARBA00023125"/>
    </source>
</evidence>
<feature type="domain" description="Type I restriction modification DNA specificity" evidence="4">
    <location>
        <begin position="125"/>
        <end position="175"/>
    </location>
</feature>
<keyword evidence="5" id="KW-0378">Hydrolase</keyword>
<gene>
    <name evidence="5" type="ORF">CR162_16530</name>
</gene>
<keyword evidence="6" id="KW-1185">Reference proteome</keyword>
<dbReference type="EMBL" id="PDNU01000035">
    <property type="protein sequence ID" value="PHK93874.1"/>
    <property type="molecule type" value="Genomic_DNA"/>
</dbReference>
<evidence type="ECO:0000256" key="2">
    <source>
        <dbReference type="ARBA" id="ARBA00022747"/>
    </source>
</evidence>
<dbReference type="Gene3D" id="3.90.220.20">
    <property type="entry name" value="DNA methylase specificity domains"/>
    <property type="match status" value="2"/>
</dbReference>
<comment type="similarity">
    <text evidence="1">Belongs to the type-I restriction system S methylase family.</text>
</comment>
<evidence type="ECO:0000313" key="5">
    <source>
        <dbReference type="EMBL" id="PHK93874.1"/>
    </source>
</evidence>
<accession>A0A2C7A9Z1</accession>
<dbReference type="GO" id="GO:0003677">
    <property type="term" value="F:DNA binding"/>
    <property type="evidence" value="ECO:0007669"/>
    <property type="project" value="UniProtKB-KW"/>
</dbReference>
<protein>
    <submittedName>
        <fullName evidence="5">Restriction endonuclease subunit S</fullName>
    </submittedName>
</protein>
<dbReference type="AlphaFoldDB" id="A0A2C7A9Z1"/>
<keyword evidence="5" id="KW-0540">Nuclease</keyword>
<comment type="caution">
    <text evidence="5">The sequence shown here is derived from an EMBL/GenBank/DDBJ whole genome shotgun (WGS) entry which is preliminary data.</text>
</comment>
<evidence type="ECO:0000259" key="4">
    <source>
        <dbReference type="Pfam" id="PF01420"/>
    </source>
</evidence>
<reference evidence="5 6" key="1">
    <citation type="submission" date="2017-10" db="EMBL/GenBank/DDBJ databases">
        <authorList>
            <person name="Banno H."/>
            <person name="Chua N.-H."/>
        </authorList>
    </citation>
    <scope>NUCLEOTIDE SEQUENCE [LARGE SCALE GENOMIC DNA]</scope>
    <source>
        <strain evidence="5 6">YW11</strain>
    </source>
</reference>
<dbReference type="GO" id="GO:0004519">
    <property type="term" value="F:endonuclease activity"/>
    <property type="evidence" value="ECO:0007669"/>
    <property type="project" value="UniProtKB-KW"/>
</dbReference>
<organism evidence="5 6">
    <name type="scientific">Teichococcus rhizosphaerae</name>
    <dbReference type="NCBI Taxonomy" id="1335062"/>
    <lineage>
        <taxon>Bacteria</taxon>
        <taxon>Pseudomonadati</taxon>
        <taxon>Pseudomonadota</taxon>
        <taxon>Alphaproteobacteria</taxon>
        <taxon>Acetobacterales</taxon>
        <taxon>Roseomonadaceae</taxon>
        <taxon>Roseomonas</taxon>
    </lineage>
</organism>
<dbReference type="SUPFAM" id="SSF116734">
    <property type="entry name" value="DNA methylase specificity domain"/>
    <property type="match status" value="2"/>
</dbReference>
<dbReference type="InterPro" id="IPR000055">
    <property type="entry name" value="Restrct_endonuc_typeI_TRD"/>
</dbReference>
<dbReference type="PANTHER" id="PTHR30408:SF12">
    <property type="entry name" value="TYPE I RESTRICTION ENZYME MJAVIII SPECIFICITY SUBUNIT"/>
    <property type="match status" value="1"/>
</dbReference>
<dbReference type="Proteomes" id="UP000223527">
    <property type="component" value="Unassembled WGS sequence"/>
</dbReference>
<dbReference type="PANTHER" id="PTHR30408">
    <property type="entry name" value="TYPE-1 RESTRICTION ENZYME ECOKI SPECIFICITY PROTEIN"/>
    <property type="match status" value="1"/>
</dbReference>